<gene>
    <name evidence="1" type="ORF">MKQ68_16645</name>
</gene>
<proteinExistence type="predicted"/>
<dbReference type="EMBL" id="CP107006">
    <property type="protein sequence ID" value="UYQ91718.1"/>
    <property type="molecule type" value="Genomic_DNA"/>
</dbReference>
<sequence>MKNYMKETKIEMSLGGQTVHRVKDGFKIRRKSPIDGERMRNDPKFVPVLQNASDFTTAANAGRVLREALNSAIANTKDPRCSNRLMSLMRRVLKSDMQNLRGQRSVLNGDLEMLNSFQFNADSPLYTAILAPYVAVIDRASGEAKVTIAPYKPAIAIIGPPGATHYVLQVAATALDFETGKATTALYETQPLARDVIETEQQTLMAQLPANSDQPLFLVFGVQFVSLDNGVYYPVGGNGYNSMAIVDVDKG</sequence>
<evidence type="ECO:0000313" key="1">
    <source>
        <dbReference type="EMBL" id="UYQ91718.1"/>
    </source>
</evidence>
<dbReference type="Proteomes" id="UP001162741">
    <property type="component" value="Chromosome"/>
</dbReference>
<reference evidence="1" key="1">
    <citation type="submission" date="2022-10" db="EMBL/GenBank/DDBJ databases">
        <title>Chitinophaga sp. nov., isolated from soil.</title>
        <authorList>
            <person name="Jeon C.O."/>
        </authorList>
    </citation>
    <scope>NUCLEOTIDE SEQUENCE</scope>
    <source>
        <strain evidence="1">R8</strain>
    </source>
</reference>
<protein>
    <submittedName>
        <fullName evidence="1">Uncharacterized protein</fullName>
    </submittedName>
</protein>
<name>A0ABY6IWG5_9BACT</name>
<dbReference type="RefSeq" id="WP_264280097.1">
    <property type="nucleotide sequence ID" value="NZ_CP107006.1"/>
</dbReference>
<evidence type="ECO:0000313" key="2">
    <source>
        <dbReference type="Proteomes" id="UP001162741"/>
    </source>
</evidence>
<keyword evidence="2" id="KW-1185">Reference proteome</keyword>
<accession>A0ABY6IWG5</accession>
<organism evidence="1 2">
    <name type="scientific">Chitinophaga horti</name>
    <dbReference type="NCBI Taxonomy" id="2920382"/>
    <lineage>
        <taxon>Bacteria</taxon>
        <taxon>Pseudomonadati</taxon>
        <taxon>Bacteroidota</taxon>
        <taxon>Chitinophagia</taxon>
        <taxon>Chitinophagales</taxon>
        <taxon>Chitinophagaceae</taxon>
        <taxon>Chitinophaga</taxon>
    </lineage>
</organism>